<dbReference type="AlphaFoldDB" id="A0A0L9VNB3"/>
<dbReference type="Proteomes" id="UP000053144">
    <property type="component" value="Chromosome 10"/>
</dbReference>
<evidence type="ECO:0000256" key="1">
    <source>
        <dbReference type="SAM" id="MobiDB-lite"/>
    </source>
</evidence>
<name>A0A0L9VNB3_PHAAN</name>
<proteinExistence type="predicted"/>
<sequence length="280" mass="31397">MALLLLLCCCLEWVDSVFAFSLMGPADSGEGSGVEVGVQGLVEVQQEVKEGPLNCGGDLERDDGVQVDTEEVGRVEEEVEMHSEEEVEVHSEEEVELHSQKEVELHREEEVEMHSEEEVEVDSEEEVEVDTEEDEAHVSIEENLEEVGNLDNSDSEYRMEDSDNETEGHVRGLSDDEWESDVLLTPDNSASEEDETEDRPSRAFLEVLATFITAISPQWQIGVIPTPLETTPCEDCENPLVVAFEQEEQLCDEVIPNLKPVLLSFRTTVPRMSNNPNLCF</sequence>
<reference evidence="4" key="1">
    <citation type="journal article" date="2015" name="Proc. Natl. Acad. Sci. U.S.A.">
        <title>Genome sequencing of adzuki bean (Vigna angularis) provides insight into high starch and low fat accumulation and domestication.</title>
        <authorList>
            <person name="Yang K."/>
            <person name="Tian Z."/>
            <person name="Chen C."/>
            <person name="Luo L."/>
            <person name="Zhao B."/>
            <person name="Wang Z."/>
            <person name="Yu L."/>
            <person name="Li Y."/>
            <person name="Sun Y."/>
            <person name="Li W."/>
            <person name="Chen Y."/>
            <person name="Li Y."/>
            <person name="Zhang Y."/>
            <person name="Ai D."/>
            <person name="Zhao J."/>
            <person name="Shang C."/>
            <person name="Ma Y."/>
            <person name="Wu B."/>
            <person name="Wang M."/>
            <person name="Gao L."/>
            <person name="Sun D."/>
            <person name="Zhang P."/>
            <person name="Guo F."/>
            <person name="Wang W."/>
            <person name="Li Y."/>
            <person name="Wang J."/>
            <person name="Varshney R.K."/>
            <person name="Wang J."/>
            <person name="Ling H.Q."/>
            <person name="Wan P."/>
        </authorList>
    </citation>
    <scope>NUCLEOTIDE SEQUENCE</scope>
    <source>
        <strain evidence="4">cv. Jingnong 6</strain>
    </source>
</reference>
<feature type="signal peptide" evidence="2">
    <location>
        <begin position="1"/>
        <end position="19"/>
    </location>
</feature>
<feature type="chain" id="PRO_5005596829" evidence="2">
    <location>
        <begin position="20"/>
        <end position="280"/>
    </location>
</feature>
<gene>
    <name evidence="3" type="ORF">LR48_Vigan10g243800</name>
</gene>
<feature type="compositionally biased region" description="Basic and acidic residues" evidence="1">
    <location>
        <begin position="155"/>
        <end position="174"/>
    </location>
</feature>
<feature type="region of interest" description="Disordered" evidence="1">
    <location>
        <begin position="96"/>
        <end position="200"/>
    </location>
</feature>
<protein>
    <submittedName>
        <fullName evidence="3">Uncharacterized protein</fullName>
    </submittedName>
</protein>
<keyword evidence="2" id="KW-0732">Signal</keyword>
<accession>A0A0L9VNB3</accession>
<evidence type="ECO:0000256" key="2">
    <source>
        <dbReference type="SAM" id="SignalP"/>
    </source>
</evidence>
<evidence type="ECO:0000313" key="4">
    <source>
        <dbReference type="Proteomes" id="UP000053144"/>
    </source>
</evidence>
<organism evidence="3 4">
    <name type="scientific">Phaseolus angularis</name>
    <name type="common">Azuki bean</name>
    <name type="synonym">Vigna angularis</name>
    <dbReference type="NCBI Taxonomy" id="3914"/>
    <lineage>
        <taxon>Eukaryota</taxon>
        <taxon>Viridiplantae</taxon>
        <taxon>Streptophyta</taxon>
        <taxon>Embryophyta</taxon>
        <taxon>Tracheophyta</taxon>
        <taxon>Spermatophyta</taxon>
        <taxon>Magnoliopsida</taxon>
        <taxon>eudicotyledons</taxon>
        <taxon>Gunneridae</taxon>
        <taxon>Pentapetalae</taxon>
        <taxon>rosids</taxon>
        <taxon>fabids</taxon>
        <taxon>Fabales</taxon>
        <taxon>Fabaceae</taxon>
        <taxon>Papilionoideae</taxon>
        <taxon>50 kb inversion clade</taxon>
        <taxon>NPAAA clade</taxon>
        <taxon>indigoferoid/millettioid clade</taxon>
        <taxon>Phaseoleae</taxon>
        <taxon>Vigna</taxon>
    </lineage>
</organism>
<feature type="compositionally biased region" description="Acidic residues" evidence="1">
    <location>
        <begin position="117"/>
        <end position="135"/>
    </location>
</feature>
<dbReference type="Gramene" id="KOM56546">
    <property type="protein sequence ID" value="KOM56546"/>
    <property type="gene ID" value="LR48_Vigan10g243800"/>
</dbReference>
<dbReference type="EMBL" id="CM003380">
    <property type="protein sequence ID" value="KOM56546.1"/>
    <property type="molecule type" value="Genomic_DNA"/>
</dbReference>
<evidence type="ECO:0000313" key="3">
    <source>
        <dbReference type="EMBL" id="KOM56546.1"/>
    </source>
</evidence>
<feature type="compositionally biased region" description="Basic and acidic residues" evidence="1">
    <location>
        <begin position="96"/>
        <end position="116"/>
    </location>
</feature>